<comment type="caution">
    <text evidence="1">The sequence shown here is derived from an EMBL/GenBank/DDBJ whole genome shotgun (WGS) entry which is preliminary data.</text>
</comment>
<sequence length="117" mass="13651">MSLVNTKEYKHLEKLLFENETIKASIVGEIESIAYLVAFTQSRLFLVKKQIDIFVKVQQFGLEEIFDIKISFVGDIFDVVLYVKDKPIIKIDYLEANISKDFSKKLFEAINLWINNI</sequence>
<evidence type="ECO:0008006" key="3">
    <source>
        <dbReference type="Google" id="ProtNLM"/>
    </source>
</evidence>
<accession>A0A8E2QYW0</accession>
<dbReference type="EMBL" id="PHND01000001">
    <property type="protein sequence ID" value="PPE04405.1"/>
    <property type="molecule type" value="Genomic_DNA"/>
</dbReference>
<dbReference type="Proteomes" id="UP000239010">
    <property type="component" value="Unassembled WGS sequence"/>
</dbReference>
<reference evidence="1 2" key="1">
    <citation type="submission" date="2017-11" db="EMBL/GenBank/DDBJ databases">
        <title>Genome sequence of Entomoplasma ellychniae ELCN-1 (ATCC 43707).</title>
        <authorList>
            <person name="Lo W.-S."/>
            <person name="Gasparich G.E."/>
            <person name="Kuo C.-H."/>
        </authorList>
    </citation>
    <scope>NUCLEOTIDE SEQUENCE [LARGE SCALE GENOMIC DNA]</scope>
    <source>
        <strain evidence="1 2">ELCN-1</strain>
    </source>
</reference>
<dbReference type="AlphaFoldDB" id="A0A8E2QYW0"/>
<evidence type="ECO:0000313" key="1">
    <source>
        <dbReference type="EMBL" id="PPE04405.1"/>
    </source>
</evidence>
<gene>
    <name evidence="1" type="ORF">EELLY_v1c00800</name>
</gene>
<name>A0A8E2QYW0_9MOLU</name>
<keyword evidence="2" id="KW-1185">Reference proteome</keyword>
<dbReference type="RefSeq" id="WP_104205556.1">
    <property type="nucleotide sequence ID" value="NZ_PHND01000001.1"/>
</dbReference>
<organism evidence="1 2">
    <name type="scientific">Entomoplasma ellychniae</name>
    <dbReference type="NCBI Taxonomy" id="2114"/>
    <lineage>
        <taxon>Bacteria</taxon>
        <taxon>Bacillati</taxon>
        <taxon>Mycoplasmatota</taxon>
        <taxon>Mollicutes</taxon>
        <taxon>Entomoplasmatales</taxon>
        <taxon>Entomoplasmataceae</taxon>
        <taxon>Entomoplasma</taxon>
    </lineage>
</organism>
<protein>
    <recommendedName>
        <fullName evidence="3">YokE-like PH domain-containing protein</fullName>
    </recommendedName>
</protein>
<proteinExistence type="predicted"/>
<evidence type="ECO:0000313" key="2">
    <source>
        <dbReference type="Proteomes" id="UP000239010"/>
    </source>
</evidence>